<dbReference type="PANTHER" id="PTHR30287">
    <property type="entry name" value="MEMBRANE COMPONENT OF PREDICTED ABC SUPERFAMILY METABOLITE UPTAKE TRANSPORTER"/>
    <property type="match status" value="1"/>
</dbReference>
<feature type="transmembrane region" description="Helical" evidence="7">
    <location>
        <begin position="644"/>
        <end position="665"/>
    </location>
</feature>
<feature type="coiled-coil region" evidence="6">
    <location>
        <begin position="247"/>
        <end position="345"/>
    </location>
</feature>
<keyword evidence="3 7" id="KW-0812">Transmembrane</keyword>
<feature type="transmembrane region" description="Helical" evidence="7">
    <location>
        <begin position="1046"/>
        <end position="1064"/>
    </location>
</feature>
<feature type="transmembrane region" description="Helical" evidence="7">
    <location>
        <begin position="718"/>
        <end position="738"/>
    </location>
</feature>
<dbReference type="Pfam" id="PF02687">
    <property type="entry name" value="FtsX"/>
    <property type="match status" value="2"/>
</dbReference>
<evidence type="ECO:0000256" key="4">
    <source>
        <dbReference type="ARBA" id="ARBA00022989"/>
    </source>
</evidence>
<keyword evidence="2" id="KW-1003">Cell membrane</keyword>
<dbReference type="PANTHER" id="PTHR30287:SF1">
    <property type="entry name" value="INNER MEMBRANE PROTEIN"/>
    <property type="match status" value="1"/>
</dbReference>
<evidence type="ECO:0000313" key="11">
    <source>
        <dbReference type="Proteomes" id="UP000823933"/>
    </source>
</evidence>
<dbReference type="EMBL" id="DXHQ01000086">
    <property type="protein sequence ID" value="HIW09250.1"/>
    <property type="molecule type" value="Genomic_DNA"/>
</dbReference>
<evidence type="ECO:0000256" key="7">
    <source>
        <dbReference type="SAM" id="Phobius"/>
    </source>
</evidence>
<dbReference type="InterPro" id="IPR025857">
    <property type="entry name" value="MacB_PCD"/>
</dbReference>
<comment type="caution">
    <text evidence="10">The sequence shown here is derived from an EMBL/GenBank/DDBJ whole genome shotgun (WGS) entry which is preliminary data.</text>
</comment>
<proteinExistence type="predicted"/>
<feature type="domain" description="ABC3 transporter permease C-terminal" evidence="8">
    <location>
        <begin position="552"/>
        <end position="671"/>
    </location>
</feature>
<feature type="domain" description="MacB-like periplasmic core" evidence="9">
    <location>
        <begin position="19"/>
        <end position="223"/>
    </location>
</feature>
<feature type="domain" description="MacB-like periplasmic core" evidence="9">
    <location>
        <begin position="722"/>
        <end position="914"/>
    </location>
</feature>
<evidence type="ECO:0000256" key="6">
    <source>
        <dbReference type="SAM" id="Coils"/>
    </source>
</evidence>
<accession>A0A9D1Q9H6</accession>
<feature type="domain" description="ABC3 transporter permease C-terminal" evidence="8">
    <location>
        <begin position="955"/>
        <end position="1071"/>
    </location>
</feature>
<feature type="transmembrane region" description="Helical" evidence="7">
    <location>
        <begin position="1006"/>
        <end position="1026"/>
    </location>
</feature>
<feature type="transmembrane region" description="Helical" evidence="7">
    <location>
        <begin position="951"/>
        <end position="972"/>
    </location>
</feature>
<feature type="transmembrane region" description="Helical" evidence="7">
    <location>
        <begin position="597"/>
        <end position="624"/>
    </location>
</feature>
<feature type="transmembrane region" description="Helical" evidence="7">
    <location>
        <begin position="12"/>
        <end position="32"/>
    </location>
</feature>
<evidence type="ECO:0000313" key="10">
    <source>
        <dbReference type="EMBL" id="HIW09250.1"/>
    </source>
</evidence>
<organism evidence="10 11">
    <name type="scientific">Candidatus Faecalibacterium intestinigallinarum</name>
    <dbReference type="NCBI Taxonomy" id="2838581"/>
    <lineage>
        <taxon>Bacteria</taxon>
        <taxon>Bacillati</taxon>
        <taxon>Bacillota</taxon>
        <taxon>Clostridia</taxon>
        <taxon>Eubacteriales</taxon>
        <taxon>Oscillospiraceae</taxon>
        <taxon>Faecalibacterium</taxon>
    </lineage>
</organism>
<feature type="transmembrane region" description="Helical" evidence="7">
    <location>
        <begin position="552"/>
        <end position="570"/>
    </location>
</feature>
<keyword evidence="4 7" id="KW-1133">Transmembrane helix</keyword>
<keyword evidence="5 7" id="KW-0472">Membrane</keyword>
<keyword evidence="6" id="KW-0175">Coiled coil</keyword>
<dbReference type="InterPro" id="IPR003838">
    <property type="entry name" value="ABC3_permease_C"/>
</dbReference>
<evidence type="ECO:0000259" key="8">
    <source>
        <dbReference type="Pfam" id="PF02687"/>
    </source>
</evidence>
<protein>
    <submittedName>
        <fullName evidence="10">ABC transporter permease</fullName>
    </submittedName>
</protein>
<evidence type="ECO:0000256" key="2">
    <source>
        <dbReference type="ARBA" id="ARBA00022475"/>
    </source>
</evidence>
<sequence>MWRELAANKSRFASVFGIVLLGVMMLSGLLSVGPGMRRAGQAWYSGQNVFDIRVVSTLGLSEEDIAAIAAVEGVEAVMPVKQVDCEGSFRGGSTLAVRVQQLPAYPTLAEKSNMNRLVLASGRMPEAAGECTVQVLDAGAAGSLRLGDVIELDGEGVDGLGPEELTVVGFVTDPLYFSNETESTTAGNGALGLAAYVPDGSLEMDYYAACYIKAAGADAYDNYSDEYQAAVDAVSARLEEIAPARAEARRESLIADAQAQLADAEAEFARQEADAQAQLAEAEAQLADAKAQLDAGEAEYQSGKAQLDEQKAALPGTMASGADQLVDAQRQVLEFEAQLEQIKQLVTLKGVADPMLGYAEDILHNAEIALEEAEPDDINYVELRDILARAQALYDSTYNQLADYQAQLDEGKRQMYAQGLISSPDLSNEELVTEAEAALREMKLQVLEGQLALNTGNAEAFTAFDAAEAQLEAARAQLDEGWAEYNEGAAQFAEEKANAEAQLADARRQLNDAAEQVDDIAAAEWYVLDRGSIVSIVFYEQNADRIESIARVFPIFFFLVAALVASTTMTRMVEENRTQMGTFKALGYTDREITAKYMVYGCAAGLLGCAAGMALGFTVIPGVIWWAYSTVFSLPTFKLTVSPWLAALSIVVSIGVVGLTTLAACRVSLKEKPAALLLPRAPAAGKRIFLERIGPLWRHMSFSQKTTARNMFRYKKRFYMTVLGVAGCTALLLIGFGLQDSIVEIVSRQYDVIQKADLTISLSSDKALDLDGGLTDTLAARDEVESWGAFYTRTVPVYADQEGTNELSVTLVAADGPQKVSEYFTLRSPAGSELPFIDGSVVLSAKTAELLGVSAGDSIWVQGTDGSRVEVKLTGITQNYLGAYLYVTQNTLARLVADPAPNTVYARTACETDTERQTLSTVLLGCNYVSGTSFTADSAAMYDSTITCINYVVLLIIVCAAALAAVVLYNLISVNIGERKKELATIKVLGFFDKEVYRYIFREIELLSVIGAVLGLAIGAPLHQFVIRTVESEQMMFIRMLEPTSYLFSVALTLLFTVVVCRMMRRQVRGISMVESMKAPE</sequence>
<dbReference type="AlphaFoldDB" id="A0A9D1Q9H6"/>
<dbReference type="Proteomes" id="UP000823933">
    <property type="component" value="Unassembled WGS sequence"/>
</dbReference>
<dbReference type="GO" id="GO:0005886">
    <property type="term" value="C:plasma membrane"/>
    <property type="evidence" value="ECO:0007669"/>
    <property type="project" value="UniProtKB-SubCell"/>
</dbReference>
<reference evidence="10" key="1">
    <citation type="journal article" date="2021" name="PeerJ">
        <title>Extensive microbial diversity within the chicken gut microbiome revealed by metagenomics and culture.</title>
        <authorList>
            <person name="Gilroy R."/>
            <person name="Ravi A."/>
            <person name="Getino M."/>
            <person name="Pursley I."/>
            <person name="Horton D.L."/>
            <person name="Alikhan N.F."/>
            <person name="Baker D."/>
            <person name="Gharbi K."/>
            <person name="Hall N."/>
            <person name="Watson M."/>
            <person name="Adriaenssens E.M."/>
            <person name="Foster-Nyarko E."/>
            <person name="Jarju S."/>
            <person name="Secka A."/>
            <person name="Antonio M."/>
            <person name="Oren A."/>
            <person name="Chaudhuri R.R."/>
            <person name="La Ragione R."/>
            <person name="Hildebrand F."/>
            <person name="Pallen M.J."/>
        </authorList>
    </citation>
    <scope>NUCLEOTIDE SEQUENCE</scope>
    <source>
        <strain evidence="10">ChiHcolR34-3080</strain>
    </source>
</reference>
<gene>
    <name evidence="10" type="ORF">H9890_07620</name>
</gene>
<dbReference type="Pfam" id="PF12704">
    <property type="entry name" value="MacB_PCD"/>
    <property type="match status" value="2"/>
</dbReference>
<name>A0A9D1Q9H6_9FIRM</name>
<evidence type="ECO:0000256" key="3">
    <source>
        <dbReference type="ARBA" id="ARBA00022692"/>
    </source>
</evidence>
<reference evidence="10" key="2">
    <citation type="submission" date="2021-04" db="EMBL/GenBank/DDBJ databases">
        <authorList>
            <person name="Gilroy R."/>
        </authorList>
    </citation>
    <scope>NUCLEOTIDE SEQUENCE</scope>
    <source>
        <strain evidence="10">ChiHcolR34-3080</strain>
    </source>
</reference>
<feature type="coiled-coil region" evidence="6">
    <location>
        <begin position="387"/>
        <end position="414"/>
    </location>
</feature>
<evidence type="ECO:0000256" key="5">
    <source>
        <dbReference type="ARBA" id="ARBA00023136"/>
    </source>
</evidence>
<feature type="coiled-coil region" evidence="6">
    <location>
        <begin position="457"/>
        <end position="523"/>
    </location>
</feature>
<evidence type="ECO:0000256" key="1">
    <source>
        <dbReference type="ARBA" id="ARBA00004651"/>
    </source>
</evidence>
<evidence type="ECO:0000259" key="9">
    <source>
        <dbReference type="Pfam" id="PF12704"/>
    </source>
</evidence>
<comment type="subcellular location">
    <subcellularLocation>
        <location evidence="1">Cell membrane</location>
        <topology evidence="1">Multi-pass membrane protein</topology>
    </subcellularLocation>
</comment>
<dbReference type="InterPro" id="IPR038766">
    <property type="entry name" value="Membrane_comp_ABC_pdt"/>
</dbReference>